<evidence type="ECO:0000256" key="1">
    <source>
        <dbReference type="SAM" id="Phobius"/>
    </source>
</evidence>
<proteinExistence type="predicted"/>
<keyword evidence="1" id="KW-1133">Transmembrane helix</keyword>
<organism evidence="2 3">
    <name type="scientific">Puccinia triticina</name>
    <dbReference type="NCBI Taxonomy" id="208348"/>
    <lineage>
        <taxon>Eukaryota</taxon>
        <taxon>Fungi</taxon>
        <taxon>Dikarya</taxon>
        <taxon>Basidiomycota</taxon>
        <taxon>Pucciniomycotina</taxon>
        <taxon>Pucciniomycetes</taxon>
        <taxon>Pucciniales</taxon>
        <taxon>Pucciniaceae</taxon>
        <taxon>Puccinia</taxon>
    </lineage>
</organism>
<keyword evidence="3" id="KW-1185">Reference proteome</keyword>
<protein>
    <submittedName>
        <fullName evidence="2">Uncharacterized protein</fullName>
    </submittedName>
</protein>
<dbReference type="Proteomes" id="UP001164743">
    <property type="component" value="Chromosome 7A"/>
</dbReference>
<feature type="transmembrane region" description="Helical" evidence="1">
    <location>
        <begin position="92"/>
        <end position="114"/>
    </location>
</feature>
<evidence type="ECO:0000313" key="3">
    <source>
        <dbReference type="Proteomes" id="UP001164743"/>
    </source>
</evidence>
<dbReference type="RefSeq" id="XP_053022023.1">
    <property type="nucleotide sequence ID" value="XM_053170775.1"/>
</dbReference>
<dbReference type="EMBL" id="CP110427">
    <property type="protein sequence ID" value="WAQ86468.1"/>
    <property type="molecule type" value="Genomic_DNA"/>
</dbReference>
<evidence type="ECO:0000313" key="2">
    <source>
        <dbReference type="EMBL" id="WAQ86468.1"/>
    </source>
</evidence>
<keyword evidence="1" id="KW-0472">Membrane</keyword>
<dbReference type="GeneID" id="77811670"/>
<feature type="transmembrane region" description="Helical" evidence="1">
    <location>
        <begin position="12"/>
        <end position="32"/>
    </location>
</feature>
<reference evidence="2" key="1">
    <citation type="submission" date="2022-10" db="EMBL/GenBank/DDBJ databases">
        <title>Puccinia triticina Genome sequencing and assembly.</title>
        <authorList>
            <person name="Li C."/>
        </authorList>
    </citation>
    <scope>NUCLEOTIDE SEQUENCE</scope>
    <source>
        <strain evidence="2">Pt15</strain>
    </source>
</reference>
<gene>
    <name evidence="2" type="ORF">PtA15_7A194</name>
</gene>
<keyword evidence="1" id="KW-0812">Transmembrane</keyword>
<sequence length="120" mass="13727">MFYWLGKPFNTNLLVQSFFMIIALFSLLWPTLSGNPYNDHYHLSETVFQPSGGPKLLRSRSPPTQAAPTPCSAPSLVVVRLETLSFDYYVDFFALLFAVQATLFILFQCYNWFIQAIGFL</sequence>
<accession>A0ABY7CML2</accession>
<name>A0ABY7CML2_9BASI</name>